<comment type="caution">
    <text evidence="2">The sequence shown here is derived from an EMBL/GenBank/DDBJ whole genome shotgun (WGS) entry which is preliminary data.</text>
</comment>
<name>A0A2G8T8W6_9BURK</name>
<organism evidence="2 3">
    <name type="scientific">Massilia eurypsychrophila</name>
    <dbReference type="NCBI Taxonomy" id="1485217"/>
    <lineage>
        <taxon>Bacteria</taxon>
        <taxon>Pseudomonadati</taxon>
        <taxon>Pseudomonadota</taxon>
        <taxon>Betaproteobacteria</taxon>
        <taxon>Burkholderiales</taxon>
        <taxon>Oxalobacteraceae</taxon>
        <taxon>Telluria group</taxon>
        <taxon>Massilia</taxon>
    </lineage>
</organism>
<keyword evidence="1" id="KW-0732">Signal</keyword>
<evidence type="ECO:0000313" key="2">
    <source>
        <dbReference type="EMBL" id="PIL42444.1"/>
    </source>
</evidence>
<dbReference type="AlphaFoldDB" id="A0A2G8T8W6"/>
<dbReference type="Proteomes" id="UP000230390">
    <property type="component" value="Unassembled WGS sequence"/>
</dbReference>
<dbReference type="PROSITE" id="PS51257">
    <property type="entry name" value="PROKAR_LIPOPROTEIN"/>
    <property type="match status" value="1"/>
</dbReference>
<sequence length="147" mass="14689">MQKLSLSLVAAALLTSCAQLPVGPTVAAMPAPGKPFEAFIGDDQLCRNWAASTVGPGRDVANNQMVTATLAGAALGALAGAVGGNSGDAATGAVVGTALGAGAGSGMSSGTAWTAQRRYDIAYQQCMYAKGNVIPGYYPQPAQSWPR</sequence>
<feature type="chain" id="PRO_5013546761" evidence="1">
    <location>
        <begin position="28"/>
        <end position="147"/>
    </location>
</feature>
<evidence type="ECO:0000313" key="3">
    <source>
        <dbReference type="Proteomes" id="UP000230390"/>
    </source>
</evidence>
<gene>
    <name evidence="2" type="ORF">CR105_24390</name>
</gene>
<protein>
    <submittedName>
        <fullName evidence="2">Glycine zipper family protein</fullName>
    </submittedName>
</protein>
<feature type="signal peptide" evidence="1">
    <location>
        <begin position="1"/>
        <end position="27"/>
    </location>
</feature>
<proteinExistence type="predicted"/>
<dbReference type="EMBL" id="PDOC01000027">
    <property type="protein sequence ID" value="PIL42444.1"/>
    <property type="molecule type" value="Genomic_DNA"/>
</dbReference>
<dbReference type="RefSeq" id="WP_180288303.1">
    <property type="nucleotide sequence ID" value="NZ_JBHLYV010000094.1"/>
</dbReference>
<reference evidence="2 3" key="1">
    <citation type="submission" date="2017-10" db="EMBL/GenBank/DDBJ databases">
        <title>Massilia psychrophilum sp. nov., a novel purple-pigmented bacterium isolated from Tianshan glacier, Xinjiang Municipality, China.</title>
        <authorList>
            <person name="Wang H."/>
        </authorList>
    </citation>
    <scope>NUCLEOTIDE SEQUENCE [LARGE SCALE GENOMIC DNA]</scope>
    <source>
        <strain evidence="2 3">JCM 30074</strain>
    </source>
</reference>
<evidence type="ECO:0000256" key="1">
    <source>
        <dbReference type="SAM" id="SignalP"/>
    </source>
</evidence>
<keyword evidence="3" id="KW-1185">Reference proteome</keyword>
<accession>A0A2G8T8W6</accession>